<organism evidence="4 5">
    <name type="scientific">Parastrongyloides trichosuri</name>
    <name type="common">Possum-specific nematode worm</name>
    <dbReference type="NCBI Taxonomy" id="131310"/>
    <lineage>
        <taxon>Eukaryota</taxon>
        <taxon>Metazoa</taxon>
        <taxon>Ecdysozoa</taxon>
        <taxon>Nematoda</taxon>
        <taxon>Chromadorea</taxon>
        <taxon>Rhabditida</taxon>
        <taxon>Tylenchina</taxon>
        <taxon>Panagrolaimomorpha</taxon>
        <taxon>Strongyloidoidea</taxon>
        <taxon>Strongyloididae</taxon>
        <taxon>Parastrongyloides</taxon>
    </lineage>
</organism>
<dbReference type="PRINTS" id="PR00838">
    <property type="entry name" value="V5ALLERGEN"/>
</dbReference>
<keyword evidence="4" id="KW-1185">Reference proteome</keyword>
<evidence type="ECO:0000256" key="1">
    <source>
        <dbReference type="SAM" id="MobiDB-lite"/>
    </source>
</evidence>
<evidence type="ECO:0000259" key="3">
    <source>
        <dbReference type="SMART" id="SM00198"/>
    </source>
</evidence>
<proteinExistence type="predicted"/>
<dbReference type="AlphaFoldDB" id="A0A0N4ZDE0"/>
<dbReference type="PROSITE" id="PS01009">
    <property type="entry name" value="CRISP_1"/>
    <property type="match status" value="1"/>
</dbReference>
<accession>A0A0N4ZDE0</accession>
<dbReference type="InterPro" id="IPR002413">
    <property type="entry name" value="V5_allergen-like"/>
</dbReference>
<feature type="chain" id="PRO_5005891695" evidence="2">
    <location>
        <begin position="21"/>
        <end position="312"/>
    </location>
</feature>
<evidence type="ECO:0000256" key="2">
    <source>
        <dbReference type="SAM" id="SignalP"/>
    </source>
</evidence>
<keyword evidence="2" id="KW-0732">Signal</keyword>
<dbReference type="InterPro" id="IPR001283">
    <property type="entry name" value="CRISP-related"/>
</dbReference>
<reference evidence="5" key="1">
    <citation type="submission" date="2017-02" db="UniProtKB">
        <authorList>
            <consortium name="WormBaseParasite"/>
        </authorList>
    </citation>
    <scope>IDENTIFICATION</scope>
</reference>
<sequence>MISLFDIIFLLIFITKCTCAAPMTFTIYTIRSGNSIKYQVLGQTFNTQDEAINYLRSQYPGLRFQDSGSQNTGNNLGNYGTNNYNNYPSYGNNRFPNPQTSYNNYPQANNIQSGDSVDASNYYKDTSFDIRTKLTDDEKTKLSKVPRYTGYRNLVPYPLTSDLLMAYYYDRHDIYRRCHNVLPLKVDRGLIDYAQAYANHLSSIDDMRHDPTLSTKGQGENLAVSTIPVGYAGVEMWYDEYKMYDFRSGKYSPGVGHFTQMVWGGSRIIGCGSAISRTNKLYVVCRYHPQGNILTLFTQHVHPASYQCQQYG</sequence>
<dbReference type="Proteomes" id="UP000038045">
    <property type="component" value="Unplaced"/>
</dbReference>
<feature type="region of interest" description="Disordered" evidence="1">
    <location>
        <begin position="65"/>
        <end position="116"/>
    </location>
</feature>
<evidence type="ECO:0000313" key="4">
    <source>
        <dbReference type="Proteomes" id="UP000038045"/>
    </source>
</evidence>
<dbReference type="Gene3D" id="3.40.33.10">
    <property type="entry name" value="CAP"/>
    <property type="match status" value="1"/>
</dbReference>
<dbReference type="PRINTS" id="PR00837">
    <property type="entry name" value="V5TPXLIKE"/>
</dbReference>
<dbReference type="FunFam" id="3.40.33.10:FF:000010">
    <property type="entry name" value="Predicted protein"/>
    <property type="match status" value="1"/>
</dbReference>
<feature type="compositionally biased region" description="Low complexity" evidence="1">
    <location>
        <begin position="71"/>
        <end position="93"/>
    </location>
</feature>
<dbReference type="InterPro" id="IPR014044">
    <property type="entry name" value="CAP_dom"/>
</dbReference>
<feature type="compositionally biased region" description="Polar residues" evidence="1">
    <location>
        <begin position="94"/>
        <end position="116"/>
    </location>
</feature>
<dbReference type="CDD" id="cd05382">
    <property type="entry name" value="CAP_GAPR1-like"/>
    <property type="match status" value="1"/>
</dbReference>
<dbReference type="InterPro" id="IPR034113">
    <property type="entry name" value="SCP_GAPR1-like"/>
</dbReference>
<dbReference type="InterPro" id="IPR018244">
    <property type="entry name" value="Allrgn_V5/Tpx1_CS"/>
</dbReference>
<dbReference type="WBParaSite" id="PTRK_0000558500.1">
    <property type="protein sequence ID" value="PTRK_0000558500.1"/>
    <property type="gene ID" value="PTRK_0000558500"/>
</dbReference>
<feature type="domain" description="SCP" evidence="3">
    <location>
        <begin position="163"/>
        <end position="295"/>
    </location>
</feature>
<dbReference type="SMART" id="SM00198">
    <property type="entry name" value="SCP"/>
    <property type="match status" value="1"/>
</dbReference>
<dbReference type="InterPro" id="IPR035940">
    <property type="entry name" value="CAP_sf"/>
</dbReference>
<evidence type="ECO:0000313" key="5">
    <source>
        <dbReference type="WBParaSite" id="PTRK_0000558500.1"/>
    </source>
</evidence>
<name>A0A0N4ZDE0_PARTI</name>
<protein>
    <submittedName>
        <fullName evidence="5">SCP domain-containing protein</fullName>
    </submittedName>
</protein>
<dbReference type="STRING" id="131310.A0A0N4ZDE0"/>
<dbReference type="Pfam" id="PF00188">
    <property type="entry name" value="CAP"/>
    <property type="match status" value="1"/>
</dbReference>
<dbReference type="PROSITE" id="PS01010">
    <property type="entry name" value="CRISP_2"/>
    <property type="match status" value="1"/>
</dbReference>
<dbReference type="GO" id="GO:0005576">
    <property type="term" value="C:extracellular region"/>
    <property type="evidence" value="ECO:0007669"/>
    <property type="project" value="InterPro"/>
</dbReference>
<dbReference type="PANTHER" id="PTHR10334">
    <property type="entry name" value="CYSTEINE-RICH SECRETORY PROTEIN-RELATED"/>
    <property type="match status" value="1"/>
</dbReference>
<feature type="signal peptide" evidence="2">
    <location>
        <begin position="1"/>
        <end position="20"/>
    </location>
</feature>
<dbReference type="SUPFAM" id="SSF55797">
    <property type="entry name" value="PR-1-like"/>
    <property type="match status" value="1"/>
</dbReference>